<comment type="caution">
    <text evidence="3">The sequence shown here is derived from an EMBL/GenBank/DDBJ whole genome shotgun (WGS) entry which is preliminary data.</text>
</comment>
<protein>
    <submittedName>
        <fullName evidence="3">PRC-barrel domain protein</fullName>
    </submittedName>
</protein>
<dbReference type="eggNOG" id="COG3881">
    <property type="taxonomic scope" value="Bacteria"/>
</dbReference>
<accession>F5RJ40</accession>
<evidence type="ECO:0000313" key="3">
    <source>
        <dbReference type="EMBL" id="EGK62271.1"/>
    </source>
</evidence>
<keyword evidence="4" id="KW-1185">Reference proteome</keyword>
<feature type="compositionally biased region" description="Basic and acidic residues" evidence="1">
    <location>
        <begin position="249"/>
        <end position="258"/>
    </location>
</feature>
<dbReference type="Proteomes" id="UP000004067">
    <property type="component" value="Unassembled WGS sequence"/>
</dbReference>
<dbReference type="InterPro" id="IPR011033">
    <property type="entry name" value="PRC_barrel-like_sf"/>
</dbReference>
<dbReference type="EMBL" id="AFHQ01000005">
    <property type="protein sequence ID" value="EGK62271.1"/>
    <property type="molecule type" value="Genomic_DNA"/>
</dbReference>
<dbReference type="RefSeq" id="WP_006305085.1">
    <property type="nucleotide sequence ID" value="NZ_GL892076.1"/>
</dbReference>
<dbReference type="SUPFAM" id="SSF50346">
    <property type="entry name" value="PRC-barrel domain"/>
    <property type="match status" value="1"/>
</dbReference>
<evidence type="ECO:0000259" key="2">
    <source>
        <dbReference type="Pfam" id="PF05239"/>
    </source>
</evidence>
<evidence type="ECO:0000256" key="1">
    <source>
        <dbReference type="SAM" id="MobiDB-lite"/>
    </source>
</evidence>
<dbReference type="STRING" id="888060.HMPREF9081_0275"/>
<dbReference type="Gene3D" id="2.30.30.240">
    <property type="entry name" value="PRC-barrel domain"/>
    <property type="match status" value="1"/>
</dbReference>
<proteinExistence type="predicted"/>
<dbReference type="HOGENOM" id="CLU_068642_0_0_9"/>
<reference evidence="3 4" key="1">
    <citation type="submission" date="2011-04" db="EMBL/GenBank/DDBJ databases">
        <authorList>
            <person name="Muzny D."/>
            <person name="Qin X."/>
            <person name="Deng J."/>
            <person name="Jiang H."/>
            <person name="Liu Y."/>
            <person name="Qu J."/>
            <person name="Song X.-Z."/>
            <person name="Zhang L."/>
            <person name="Thornton R."/>
            <person name="Coyle M."/>
            <person name="Francisco L."/>
            <person name="Jackson L."/>
            <person name="Javaid M."/>
            <person name="Korchina V."/>
            <person name="Kovar C."/>
            <person name="Mata R."/>
            <person name="Mathew T."/>
            <person name="Ngo R."/>
            <person name="Nguyen L."/>
            <person name="Nguyen N."/>
            <person name="Okwuonu G."/>
            <person name="Ongeri F."/>
            <person name="Pham C."/>
            <person name="Simmons D."/>
            <person name="Wilczek-Boney K."/>
            <person name="Hale W."/>
            <person name="Jakkamsetti A."/>
            <person name="Pham P."/>
            <person name="Ruth R."/>
            <person name="San Lucas F."/>
            <person name="Warren J."/>
            <person name="Zhang J."/>
            <person name="Zhao Z."/>
            <person name="Zhou C."/>
            <person name="Zhu D."/>
            <person name="Lee S."/>
            <person name="Bess C."/>
            <person name="Blankenburg K."/>
            <person name="Forbes L."/>
            <person name="Fu Q."/>
            <person name="Gubbala S."/>
            <person name="Hirani K."/>
            <person name="Jayaseelan J.C."/>
            <person name="Lara F."/>
            <person name="Munidasa M."/>
            <person name="Palculict T."/>
            <person name="Patil S."/>
            <person name="Pu L.-L."/>
            <person name="Saada N."/>
            <person name="Tang L."/>
            <person name="Weissenberger G."/>
            <person name="Zhu Y."/>
            <person name="Hemphill L."/>
            <person name="Shang Y."/>
            <person name="Youmans B."/>
            <person name="Ayvaz T."/>
            <person name="Ross M."/>
            <person name="Santibanez J."/>
            <person name="Aqrawi P."/>
            <person name="Gross S."/>
            <person name="Joshi V."/>
            <person name="Fowler G."/>
            <person name="Nazareth L."/>
            <person name="Reid J."/>
            <person name="Worley K."/>
            <person name="Petrosino J."/>
            <person name="Highlander S."/>
            <person name="Gibbs R."/>
        </authorList>
    </citation>
    <scope>NUCLEOTIDE SEQUENCE [LARGE SCALE GENOMIC DNA]</scope>
    <source>
        <strain evidence="3 4">DSM 2778</strain>
    </source>
</reference>
<feature type="region of interest" description="Disordered" evidence="1">
    <location>
        <begin position="204"/>
        <end position="258"/>
    </location>
</feature>
<feature type="compositionally biased region" description="Low complexity" evidence="1">
    <location>
        <begin position="234"/>
        <end position="247"/>
    </location>
</feature>
<dbReference type="OrthoDB" id="53812at2"/>
<sequence>MKKSVDILGLPVISITEGRELGMSKTLLIDAPNRVVAAITIEDEDWYRGVKLIPYDNVIAVGEDAVTINNSENILTLDAAGDFETLLDDNIRVIGTKAITRTGVIQGNITEIFIGEDGSIEKCEITTPEGSTSEVTADQVSIFGKEVTVISPEGDAGKKFDAAAAPAAPAVTAPAAQEAAVEPVAEAAPAVEEPVTPVVEASTPVVEEAPAVEPPAEEPAPAEKTAPEPEKPAAETPAPVEEAAAAEPAEDKSADRVNEDRHRRFLLGKKATRTIKMDNGVVIVEAGADITEEVLQKAKLGNKFIELSMSAQ</sequence>
<dbReference type="InterPro" id="IPR027275">
    <property type="entry name" value="PRC-brl_dom"/>
</dbReference>
<organism evidence="3 4">
    <name type="scientific">Centipeda periodontii DSM 2778</name>
    <dbReference type="NCBI Taxonomy" id="888060"/>
    <lineage>
        <taxon>Bacteria</taxon>
        <taxon>Bacillati</taxon>
        <taxon>Bacillota</taxon>
        <taxon>Negativicutes</taxon>
        <taxon>Selenomonadales</taxon>
        <taxon>Selenomonadaceae</taxon>
        <taxon>Centipeda</taxon>
    </lineage>
</organism>
<gene>
    <name evidence="3" type="ORF">HMPREF9081_0275</name>
</gene>
<feature type="domain" description="PRC-barrel" evidence="2">
    <location>
        <begin position="5"/>
        <end position="72"/>
    </location>
</feature>
<dbReference type="AlphaFoldDB" id="F5RJ40"/>
<evidence type="ECO:0000313" key="4">
    <source>
        <dbReference type="Proteomes" id="UP000004067"/>
    </source>
</evidence>
<name>F5RJ40_9FIRM</name>
<dbReference type="Pfam" id="PF05239">
    <property type="entry name" value="PRC"/>
    <property type="match status" value="1"/>
</dbReference>